<keyword evidence="3" id="KW-1185">Reference proteome</keyword>
<evidence type="ECO:0000313" key="3">
    <source>
        <dbReference type="Proteomes" id="UP001489004"/>
    </source>
</evidence>
<feature type="region of interest" description="Disordered" evidence="1">
    <location>
        <begin position="141"/>
        <end position="167"/>
    </location>
</feature>
<reference evidence="2 3" key="1">
    <citation type="journal article" date="2024" name="Nat. Commun.">
        <title>Phylogenomics reveals the evolutionary origins of lichenization in chlorophyte algae.</title>
        <authorList>
            <person name="Puginier C."/>
            <person name="Libourel C."/>
            <person name="Otte J."/>
            <person name="Skaloud P."/>
            <person name="Haon M."/>
            <person name="Grisel S."/>
            <person name="Petersen M."/>
            <person name="Berrin J.G."/>
            <person name="Delaux P.M."/>
            <person name="Dal Grande F."/>
            <person name="Keller J."/>
        </authorList>
    </citation>
    <scope>NUCLEOTIDE SEQUENCE [LARGE SCALE GENOMIC DNA]</scope>
    <source>
        <strain evidence="2 3">SAG 2043</strain>
    </source>
</reference>
<protein>
    <submittedName>
        <fullName evidence="2">Uncharacterized protein</fullName>
    </submittedName>
</protein>
<dbReference type="Proteomes" id="UP001489004">
    <property type="component" value="Unassembled WGS sequence"/>
</dbReference>
<evidence type="ECO:0000313" key="2">
    <source>
        <dbReference type="EMBL" id="KAK9807510.1"/>
    </source>
</evidence>
<dbReference type="EMBL" id="JALJOR010000012">
    <property type="protein sequence ID" value="KAK9807510.1"/>
    <property type="molecule type" value="Genomic_DNA"/>
</dbReference>
<comment type="caution">
    <text evidence="2">The sequence shown here is derived from an EMBL/GenBank/DDBJ whole genome shotgun (WGS) entry which is preliminary data.</text>
</comment>
<sequence>MAGYLHETLLDLYEAWQLGFAAADEVRKQRQALYHEAEERLGWVKCQLLPALAQEQGIYEAYMRDIKKPINHTVADYDRMADLEYALIVWRQNLRRDLQAANTQDEKVVLVRDAAWEGEQLIKRCVHNSYKFWSEQVEREKQRQKSEHHNRHGLAHQRTNSFGTPPSMMSPPRGIARMSPRNPLRRVSFSLPTSDAPLGGDGVITIYEKMVAKINLHIEEVAQQNGVADELSALAKEGLLGSPPSSPNKQRHGREE</sequence>
<dbReference type="AlphaFoldDB" id="A0AAW1PCJ9"/>
<proteinExistence type="predicted"/>
<organism evidence="2 3">
    <name type="scientific">[Myrmecia] bisecta</name>
    <dbReference type="NCBI Taxonomy" id="41462"/>
    <lineage>
        <taxon>Eukaryota</taxon>
        <taxon>Viridiplantae</taxon>
        <taxon>Chlorophyta</taxon>
        <taxon>core chlorophytes</taxon>
        <taxon>Trebouxiophyceae</taxon>
        <taxon>Trebouxiales</taxon>
        <taxon>Trebouxiaceae</taxon>
        <taxon>Myrmecia</taxon>
    </lineage>
</organism>
<name>A0AAW1PCJ9_9CHLO</name>
<gene>
    <name evidence="2" type="ORF">WJX72_001152</name>
</gene>
<evidence type="ECO:0000256" key="1">
    <source>
        <dbReference type="SAM" id="MobiDB-lite"/>
    </source>
</evidence>
<accession>A0AAW1PCJ9</accession>
<feature type="region of interest" description="Disordered" evidence="1">
    <location>
        <begin position="235"/>
        <end position="256"/>
    </location>
</feature>